<evidence type="ECO:0000256" key="3">
    <source>
        <dbReference type="ARBA" id="ARBA00006958"/>
    </source>
</evidence>
<evidence type="ECO:0000256" key="4">
    <source>
        <dbReference type="ARBA" id="ARBA00022722"/>
    </source>
</evidence>
<reference evidence="10" key="1">
    <citation type="submission" date="2025-08" db="UniProtKB">
        <authorList>
            <consortium name="Ensembl"/>
        </authorList>
    </citation>
    <scope>IDENTIFICATION</scope>
</reference>
<dbReference type="GO" id="GO:0016787">
    <property type="term" value="F:hydrolase activity"/>
    <property type="evidence" value="ECO:0007669"/>
    <property type="project" value="UniProtKB-KW"/>
</dbReference>
<dbReference type="Proteomes" id="UP000694427">
    <property type="component" value="Unplaced"/>
</dbReference>
<dbReference type="Ensembl" id="ENSCCRT00010072422.1">
    <property type="protein sequence ID" value="ENSCCRP00010065757.1"/>
    <property type="gene ID" value="ENSCCRG00010028221.1"/>
</dbReference>
<evidence type="ECO:0000256" key="7">
    <source>
        <dbReference type="ARBA" id="ARBA00023242"/>
    </source>
</evidence>
<dbReference type="GO" id="GO:0005634">
    <property type="term" value="C:nucleus"/>
    <property type="evidence" value="ECO:0007669"/>
    <property type="project" value="UniProtKB-SubCell"/>
</dbReference>
<evidence type="ECO:0000313" key="10">
    <source>
        <dbReference type="Ensembl" id="ENSCCRP00010065757.1"/>
    </source>
</evidence>
<comment type="subcellular location">
    <subcellularLocation>
        <location evidence="2">Nucleus</location>
    </subcellularLocation>
</comment>
<feature type="region of interest" description="Disordered" evidence="8">
    <location>
        <begin position="1"/>
        <end position="20"/>
    </location>
</feature>
<keyword evidence="6" id="KW-0378">Hydrolase</keyword>
<evidence type="ECO:0000256" key="6">
    <source>
        <dbReference type="ARBA" id="ARBA00022801"/>
    </source>
</evidence>
<evidence type="ECO:0000256" key="1">
    <source>
        <dbReference type="ARBA" id="ARBA00001968"/>
    </source>
</evidence>
<evidence type="ECO:0000259" key="9">
    <source>
        <dbReference type="Pfam" id="PF13359"/>
    </source>
</evidence>
<protein>
    <recommendedName>
        <fullName evidence="9">DDE Tnp4 domain-containing protein</fullName>
    </recommendedName>
</protein>
<dbReference type="Pfam" id="PF13359">
    <property type="entry name" value="DDE_Tnp_4"/>
    <property type="match status" value="1"/>
</dbReference>
<dbReference type="PANTHER" id="PTHR22930">
    <property type="match status" value="1"/>
</dbReference>
<dbReference type="InterPro" id="IPR045249">
    <property type="entry name" value="HARBI1-like"/>
</dbReference>
<dbReference type="InterPro" id="IPR027806">
    <property type="entry name" value="HARBI1_dom"/>
</dbReference>
<dbReference type="GO" id="GO:0046872">
    <property type="term" value="F:metal ion binding"/>
    <property type="evidence" value="ECO:0007669"/>
    <property type="project" value="UniProtKB-KW"/>
</dbReference>
<evidence type="ECO:0000256" key="2">
    <source>
        <dbReference type="ARBA" id="ARBA00004123"/>
    </source>
</evidence>
<dbReference type="GO" id="GO:0004518">
    <property type="term" value="F:nuclease activity"/>
    <property type="evidence" value="ECO:0007669"/>
    <property type="project" value="UniProtKB-KW"/>
</dbReference>
<keyword evidence="5" id="KW-0479">Metal-binding</keyword>
<reference evidence="10" key="2">
    <citation type="submission" date="2025-09" db="UniProtKB">
        <authorList>
            <consortium name="Ensembl"/>
        </authorList>
    </citation>
    <scope>IDENTIFICATION</scope>
</reference>
<accession>A0A8C1LR86</accession>
<name>A0A8C1LR86_CYPCA</name>
<keyword evidence="7" id="KW-0539">Nucleus</keyword>
<sequence length="303" mass="34425">YGNCMLSSSKSQQLSGRGGRTDLKQEMRSTMNSIFRLTATLDHDIEHQTQRSYAIPALLQVLIALRFFACGTFHSVIANVFKVHKSTVCRTVHRVALALCRQIDKYLQFPSKDEEDAIAEHFFFYQFVNRKNFHSINVQLICDPDCKITNVTAEWPGSTHDARVLSESNIYRSFENGSHRGLLLGDSGYPCRSWLMTPFRNPVGDAQERYNTAQTKTRVIIERTLGQLKRRFHCLHGELRLEPARAGRVIIACVVLFNISKDLGVLMDDYTEPEGVVQPNHIVEDVTTEGHAIRDVLVQKNVS</sequence>
<comment type="similarity">
    <text evidence="3">Belongs to the HARBI1 family.</text>
</comment>
<evidence type="ECO:0000313" key="11">
    <source>
        <dbReference type="Proteomes" id="UP000694427"/>
    </source>
</evidence>
<proteinExistence type="inferred from homology"/>
<feature type="compositionally biased region" description="Polar residues" evidence="8">
    <location>
        <begin position="1"/>
        <end position="15"/>
    </location>
</feature>
<keyword evidence="11" id="KW-1185">Reference proteome</keyword>
<feature type="domain" description="DDE Tnp4" evidence="9">
    <location>
        <begin position="127"/>
        <end position="258"/>
    </location>
</feature>
<dbReference type="PANTHER" id="PTHR22930:SF85">
    <property type="entry name" value="GH03217P-RELATED"/>
    <property type="match status" value="1"/>
</dbReference>
<comment type="cofactor">
    <cofactor evidence="1">
        <name>a divalent metal cation</name>
        <dbReference type="ChEBI" id="CHEBI:60240"/>
    </cofactor>
</comment>
<organism evidence="10 11">
    <name type="scientific">Cyprinus carpio</name>
    <name type="common">Common carp</name>
    <dbReference type="NCBI Taxonomy" id="7962"/>
    <lineage>
        <taxon>Eukaryota</taxon>
        <taxon>Metazoa</taxon>
        <taxon>Chordata</taxon>
        <taxon>Craniata</taxon>
        <taxon>Vertebrata</taxon>
        <taxon>Euteleostomi</taxon>
        <taxon>Actinopterygii</taxon>
        <taxon>Neopterygii</taxon>
        <taxon>Teleostei</taxon>
        <taxon>Ostariophysi</taxon>
        <taxon>Cypriniformes</taxon>
        <taxon>Cyprinidae</taxon>
        <taxon>Cyprininae</taxon>
        <taxon>Cyprinus</taxon>
    </lineage>
</organism>
<keyword evidence="4" id="KW-0540">Nuclease</keyword>
<evidence type="ECO:0000256" key="8">
    <source>
        <dbReference type="SAM" id="MobiDB-lite"/>
    </source>
</evidence>
<evidence type="ECO:0000256" key="5">
    <source>
        <dbReference type="ARBA" id="ARBA00022723"/>
    </source>
</evidence>
<dbReference type="AlphaFoldDB" id="A0A8C1LR86"/>